<dbReference type="Proteomes" id="UP000271227">
    <property type="component" value="Unassembled WGS sequence"/>
</dbReference>
<dbReference type="Gene3D" id="3.40.30.120">
    <property type="match status" value="1"/>
</dbReference>
<keyword evidence="6" id="KW-1185">Reference proteome</keyword>
<feature type="compositionally biased region" description="Polar residues" evidence="3">
    <location>
        <begin position="601"/>
        <end position="614"/>
    </location>
</feature>
<dbReference type="SUPFAM" id="SSF51905">
    <property type="entry name" value="FAD/NAD(P)-binding domain"/>
    <property type="match status" value="1"/>
</dbReference>
<dbReference type="InterPro" id="IPR036188">
    <property type="entry name" value="FAD/NAD-bd_sf"/>
</dbReference>
<dbReference type="EMBL" id="REFR01000011">
    <property type="protein sequence ID" value="RMB08102.1"/>
    <property type="molecule type" value="Genomic_DNA"/>
</dbReference>
<reference evidence="5 6" key="1">
    <citation type="submission" date="2018-10" db="EMBL/GenBank/DDBJ databases">
        <title>Genomic Encyclopedia of Archaeal and Bacterial Type Strains, Phase II (KMG-II): from individual species to whole genera.</title>
        <authorList>
            <person name="Goeker M."/>
        </authorList>
    </citation>
    <scope>NUCLEOTIDE SEQUENCE [LARGE SCALE GENOMIC DNA]</scope>
    <source>
        <strain evidence="5 6">DSM 25217</strain>
    </source>
</reference>
<sequence length="631" mass="67395">MSEKTSKAHAAPAGSDTPVTETDVLIVGTGPSGGACALALATHGVRCMVINKYGWTARTPRAHITNQRTLEVLRDLGIADQALKLAVPNDYMGENTYCTSLAGKELGRLRAWGTQPHRLSDYATASPETICDLPQNLLEPILTGEAAHRGASVRFNTEYLSFTQDADGVTVRLRDRLTGAVYSVRAKYLVGADGANSRVVDDAGLPLEGRMGVSGSMNIVFDADLSKYVAHRPSVLYWVIQPGSSVGGLGIGVVRMVRPWTRWLAIWGYDIETGPPELTDAMATDIVHKLIGDDSIDISIDSTSTWTVNDMYATRLSNGRVFCSGDAVHRHPPTNGLGSNVSIQDAYNLAWKLALVLKGKADPSLLDTYDAERAPVAAQTVKRANKSLGSFPPILQALGLLDTQDPDQMKRNMDALEEPTAEAAARRTALRDAIDASDYVYNCHGVEMNQRYASTAVIADGSHDPGFARDAELYQQSSSRPGARLPHGWVARDGRRVSLLHLCGGGRFTLLTGTGGDAWVEAAKAATQKHGVPIDVHVIGPGQRIEDPHGDFARVREISETGALLVRPDVYVAWRANAVSDSAAADLTAAMGHILGHEQAATGTQKADTQNTTGPAAPRPAAEPSREAATA</sequence>
<organism evidence="5 6">
    <name type="scientific">Eilatimonas milleporae</name>
    <dbReference type="NCBI Taxonomy" id="911205"/>
    <lineage>
        <taxon>Bacteria</taxon>
        <taxon>Pseudomonadati</taxon>
        <taxon>Pseudomonadota</taxon>
        <taxon>Alphaproteobacteria</taxon>
        <taxon>Kordiimonadales</taxon>
        <taxon>Kordiimonadaceae</taxon>
        <taxon>Eilatimonas</taxon>
    </lineage>
</organism>
<evidence type="ECO:0000313" key="5">
    <source>
        <dbReference type="EMBL" id="RMB08102.1"/>
    </source>
</evidence>
<accession>A0A3M0CFB2</accession>
<feature type="compositionally biased region" description="Low complexity" evidence="3">
    <location>
        <begin position="615"/>
        <end position="631"/>
    </location>
</feature>
<dbReference type="RefSeq" id="WP_121938845.1">
    <property type="nucleotide sequence ID" value="NZ_REFR01000011.1"/>
</dbReference>
<evidence type="ECO:0000256" key="3">
    <source>
        <dbReference type="SAM" id="MobiDB-lite"/>
    </source>
</evidence>
<feature type="domain" description="FAD-binding" evidence="4">
    <location>
        <begin position="21"/>
        <end position="384"/>
    </location>
</feature>
<dbReference type="Gene3D" id="3.30.9.10">
    <property type="entry name" value="D-Amino Acid Oxidase, subunit A, domain 2"/>
    <property type="match status" value="1"/>
</dbReference>
<dbReference type="Pfam" id="PF21274">
    <property type="entry name" value="Rng_hyd_C"/>
    <property type="match status" value="1"/>
</dbReference>
<keyword evidence="5" id="KW-0560">Oxidoreductase</keyword>
<feature type="region of interest" description="Disordered" evidence="3">
    <location>
        <begin position="601"/>
        <end position="631"/>
    </location>
</feature>
<dbReference type="InParanoid" id="A0A3M0CFB2"/>
<dbReference type="PANTHER" id="PTHR43004:SF8">
    <property type="entry name" value="FAD-BINDING DOMAIN-CONTAINING PROTEIN-RELATED"/>
    <property type="match status" value="1"/>
</dbReference>
<comment type="caution">
    <text evidence="5">The sequence shown here is derived from an EMBL/GenBank/DDBJ whole genome shotgun (WGS) entry which is preliminary data.</text>
</comment>
<proteinExistence type="predicted"/>
<dbReference type="OrthoDB" id="9791689at2"/>
<evidence type="ECO:0000256" key="1">
    <source>
        <dbReference type="ARBA" id="ARBA00022630"/>
    </source>
</evidence>
<keyword evidence="2" id="KW-0274">FAD</keyword>
<dbReference type="AlphaFoldDB" id="A0A3M0CFB2"/>
<evidence type="ECO:0000256" key="2">
    <source>
        <dbReference type="ARBA" id="ARBA00022827"/>
    </source>
</evidence>
<keyword evidence="1" id="KW-0285">Flavoprotein</keyword>
<dbReference type="Gene3D" id="3.50.50.60">
    <property type="entry name" value="FAD/NAD(P)-binding domain"/>
    <property type="match status" value="1"/>
</dbReference>
<name>A0A3M0CFB2_9PROT</name>
<evidence type="ECO:0000313" key="6">
    <source>
        <dbReference type="Proteomes" id="UP000271227"/>
    </source>
</evidence>
<dbReference type="Pfam" id="PF01494">
    <property type="entry name" value="FAD_binding_3"/>
    <property type="match status" value="1"/>
</dbReference>
<dbReference type="InterPro" id="IPR002938">
    <property type="entry name" value="FAD-bd"/>
</dbReference>
<protein>
    <submittedName>
        <fullName evidence="5">2,4-dichlorophenol 6-monooxygenase</fullName>
    </submittedName>
</protein>
<evidence type="ECO:0000259" key="4">
    <source>
        <dbReference type="Pfam" id="PF01494"/>
    </source>
</evidence>
<dbReference type="PRINTS" id="PR00420">
    <property type="entry name" value="RNGMNOXGNASE"/>
</dbReference>
<dbReference type="PANTHER" id="PTHR43004">
    <property type="entry name" value="TRK SYSTEM POTASSIUM UPTAKE PROTEIN"/>
    <property type="match status" value="1"/>
</dbReference>
<dbReference type="InterPro" id="IPR050641">
    <property type="entry name" value="RIFMO-like"/>
</dbReference>
<keyword evidence="5" id="KW-0503">Monooxygenase</keyword>
<dbReference type="GO" id="GO:0016709">
    <property type="term" value="F:oxidoreductase activity, acting on paired donors, with incorporation or reduction of molecular oxygen, NAD(P)H as one donor, and incorporation of one atom of oxygen"/>
    <property type="evidence" value="ECO:0007669"/>
    <property type="project" value="UniProtKB-ARBA"/>
</dbReference>
<dbReference type="GO" id="GO:0071949">
    <property type="term" value="F:FAD binding"/>
    <property type="evidence" value="ECO:0007669"/>
    <property type="project" value="InterPro"/>
</dbReference>
<gene>
    <name evidence="5" type="ORF">BXY39_2198</name>
</gene>